<sequence length="124" mass="13636">MLAQLDTGWRLSLALPDPRQQSFPAAAELPSSHGRSSHMFAHYVHLPPSVYQPCMWAITAAHYGDNYLSSNSSCYFHGLELLVVLSVLWSSDGSPTTVSQYTEHENVKAGVHQGHRCTLGSTHT</sequence>
<comment type="caution">
    <text evidence="1">The sequence shown here is derived from an EMBL/GenBank/DDBJ whole genome shotgun (WGS) entry which is preliminary data.</text>
</comment>
<reference evidence="1" key="1">
    <citation type="journal article" name="BMC Genomics">
        <title>Long-read sequencing and de novo genome assembly of marine medaka (Oryzias melastigma).</title>
        <authorList>
            <person name="Liang P."/>
            <person name="Saqib H.S.A."/>
            <person name="Ni X."/>
            <person name="Shen Y."/>
        </authorList>
    </citation>
    <scope>NUCLEOTIDE SEQUENCE</scope>
    <source>
        <strain evidence="1">Bigg-433</strain>
    </source>
</reference>
<gene>
    <name evidence="1" type="ORF">FQA47_024670</name>
</gene>
<accession>A0A834BW28</accession>
<dbReference type="AlphaFoldDB" id="A0A834BW28"/>
<protein>
    <submittedName>
        <fullName evidence="1">Uncharacterized protein</fullName>
    </submittedName>
</protein>
<evidence type="ECO:0000313" key="1">
    <source>
        <dbReference type="EMBL" id="KAF6718525.1"/>
    </source>
</evidence>
<dbReference type="Proteomes" id="UP000646548">
    <property type="component" value="Unassembled WGS sequence"/>
</dbReference>
<name>A0A834BW28_ORYME</name>
<evidence type="ECO:0000313" key="2">
    <source>
        <dbReference type="Proteomes" id="UP000646548"/>
    </source>
</evidence>
<proteinExistence type="predicted"/>
<dbReference type="EMBL" id="WKFB01000728">
    <property type="protein sequence ID" value="KAF6718525.1"/>
    <property type="molecule type" value="Genomic_DNA"/>
</dbReference>
<organism evidence="1 2">
    <name type="scientific">Oryzias melastigma</name>
    <name type="common">Marine medaka</name>
    <dbReference type="NCBI Taxonomy" id="30732"/>
    <lineage>
        <taxon>Eukaryota</taxon>
        <taxon>Metazoa</taxon>
        <taxon>Chordata</taxon>
        <taxon>Craniata</taxon>
        <taxon>Vertebrata</taxon>
        <taxon>Euteleostomi</taxon>
        <taxon>Actinopterygii</taxon>
        <taxon>Neopterygii</taxon>
        <taxon>Teleostei</taxon>
        <taxon>Neoteleostei</taxon>
        <taxon>Acanthomorphata</taxon>
        <taxon>Ovalentaria</taxon>
        <taxon>Atherinomorphae</taxon>
        <taxon>Beloniformes</taxon>
        <taxon>Adrianichthyidae</taxon>
        <taxon>Oryziinae</taxon>
        <taxon>Oryzias</taxon>
    </lineage>
</organism>